<evidence type="ECO:0000256" key="3">
    <source>
        <dbReference type="ARBA" id="ARBA00022741"/>
    </source>
</evidence>
<dbReference type="GO" id="GO:0043138">
    <property type="term" value="F:3'-5' DNA helicase activity"/>
    <property type="evidence" value="ECO:0007669"/>
    <property type="project" value="InterPro"/>
</dbReference>
<dbReference type="PANTHER" id="PTHR14025">
    <property type="entry name" value="FANCONI ANEMIA GROUP M FANCM FAMILY MEMBER"/>
    <property type="match status" value="1"/>
</dbReference>
<dbReference type="Pfam" id="PF00270">
    <property type="entry name" value="DEAD"/>
    <property type="match status" value="1"/>
</dbReference>
<feature type="compositionally biased region" description="Acidic residues" evidence="8">
    <location>
        <begin position="681"/>
        <end position="702"/>
    </location>
</feature>
<dbReference type="EMBL" id="PYSW02000018">
    <property type="protein sequence ID" value="KAG2385511.1"/>
    <property type="molecule type" value="Genomic_DNA"/>
</dbReference>
<feature type="compositionally biased region" description="Polar residues" evidence="8">
    <location>
        <begin position="911"/>
        <end position="920"/>
    </location>
</feature>
<dbReference type="InterPro" id="IPR001650">
    <property type="entry name" value="Helicase_C-like"/>
</dbReference>
<feature type="compositionally biased region" description="Low complexity" evidence="8">
    <location>
        <begin position="53"/>
        <end position="67"/>
    </location>
</feature>
<feature type="domain" description="Helicase ATP-binding" evidence="9">
    <location>
        <begin position="135"/>
        <end position="303"/>
    </location>
</feature>
<evidence type="ECO:0000256" key="1">
    <source>
        <dbReference type="ARBA" id="ARBA00004123"/>
    </source>
</evidence>
<feature type="region of interest" description="Disordered" evidence="8">
    <location>
        <begin position="1"/>
        <end position="67"/>
    </location>
</feature>
<comment type="similarity">
    <text evidence="2">Belongs to the DEAD box helicase family. DEAH subfamily. FANCM sub-subfamily.</text>
</comment>
<dbReference type="GO" id="GO:0000400">
    <property type="term" value="F:four-way junction DNA binding"/>
    <property type="evidence" value="ECO:0007669"/>
    <property type="project" value="TreeGrafter"/>
</dbReference>
<evidence type="ECO:0000256" key="6">
    <source>
        <dbReference type="ARBA" id="ARBA00022840"/>
    </source>
</evidence>
<dbReference type="CDD" id="cd12091">
    <property type="entry name" value="FANCM_ID"/>
    <property type="match status" value="1"/>
</dbReference>
<evidence type="ECO:0000256" key="8">
    <source>
        <dbReference type="SAM" id="MobiDB-lite"/>
    </source>
</evidence>
<keyword evidence="7" id="KW-0539">Nucleus</keyword>
<feature type="compositionally biased region" description="Acidic residues" evidence="8">
    <location>
        <begin position="710"/>
        <end position="719"/>
    </location>
</feature>
<feature type="region of interest" description="Disordered" evidence="8">
    <location>
        <begin position="673"/>
        <end position="719"/>
    </location>
</feature>
<dbReference type="SMART" id="SM00487">
    <property type="entry name" value="DEXDc"/>
    <property type="match status" value="1"/>
</dbReference>
<proteinExistence type="inferred from homology"/>
<gene>
    <name evidence="11" type="ORF">C9374_003326</name>
</gene>
<dbReference type="CDD" id="cd18033">
    <property type="entry name" value="DEXDc_FANCM"/>
    <property type="match status" value="1"/>
</dbReference>
<dbReference type="GO" id="GO:0045003">
    <property type="term" value="P:double-strand break repair via synthesis-dependent strand annealing"/>
    <property type="evidence" value="ECO:0007669"/>
    <property type="project" value="TreeGrafter"/>
</dbReference>
<keyword evidence="6" id="KW-0067">ATP-binding</keyword>
<accession>A0AA88KLM3</accession>
<evidence type="ECO:0000313" key="11">
    <source>
        <dbReference type="EMBL" id="KAG2385511.1"/>
    </source>
</evidence>
<dbReference type="InterPro" id="IPR044749">
    <property type="entry name" value="FANCM_DEXDc"/>
</dbReference>
<name>A0AA88KLM3_NAELO</name>
<dbReference type="PANTHER" id="PTHR14025:SF20">
    <property type="entry name" value="FANCONI ANEMIA GROUP M PROTEIN"/>
    <property type="match status" value="1"/>
</dbReference>
<dbReference type="Gene3D" id="3.40.50.300">
    <property type="entry name" value="P-loop containing nucleotide triphosphate hydrolases"/>
    <property type="match status" value="2"/>
</dbReference>
<evidence type="ECO:0000313" key="12">
    <source>
        <dbReference type="Proteomes" id="UP000816034"/>
    </source>
</evidence>
<reference evidence="11 12" key="1">
    <citation type="journal article" date="2018" name="BMC Genomics">
        <title>The genome of Naegleria lovaniensis, the basis for a comparative approach to unravel pathogenicity factors of the human pathogenic amoeba N. fowleri.</title>
        <authorList>
            <person name="Liechti N."/>
            <person name="Schurch N."/>
            <person name="Bruggmann R."/>
            <person name="Wittwer M."/>
        </authorList>
    </citation>
    <scope>NUCLEOTIDE SEQUENCE [LARGE SCALE GENOMIC DNA]</scope>
    <source>
        <strain evidence="11 12">ATCC 30569</strain>
    </source>
</reference>
<dbReference type="GO" id="GO:0016787">
    <property type="term" value="F:hydrolase activity"/>
    <property type="evidence" value="ECO:0007669"/>
    <property type="project" value="UniProtKB-KW"/>
</dbReference>
<dbReference type="Proteomes" id="UP000816034">
    <property type="component" value="Unassembled WGS sequence"/>
</dbReference>
<dbReference type="GeneID" id="68095781"/>
<evidence type="ECO:0000256" key="5">
    <source>
        <dbReference type="ARBA" id="ARBA00022806"/>
    </source>
</evidence>
<comment type="caution">
    <text evidence="11">The sequence shown here is derived from an EMBL/GenBank/DDBJ whole genome shotgun (WGS) entry which is preliminary data.</text>
</comment>
<dbReference type="PROSITE" id="PS51194">
    <property type="entry name" value="HELICASE_CTER"/>
    <property type="match status" value="1"/>
</dbReference>
<dbReference type="AlphaFoldDB" id="A0AA88KLM3"/>
<evidence type="ECO:0000259" key="10">
    <source>
        <dbReference type="PROSITE" id="PS51194"/>
    </source>
</evidence>
<dbReference type="FunFam" id="3.40.50.300:FF:000861">
    <property type="entry name" value="Fanconi anemia, complementation group M"/>
    <property type="match status" value="1"/>
</dbReference>
<dbReference type="RefSeq" id="XP_044549504.1">
    <property type="nucleotide sequence ID" value="XM_044692842.1"/>
</dbReference>
<protein>
    <recommendedName>
        <fullName evidence="13">DNA helicase</fullName>
    </recommendedName>
</protein>
<sequence length="920" mass="104140">MSKRQSLIFRTVNPGSSSNEPSSGNNNNTNTTIGSKLYKRTLNFSTARSGEGTSSSDTSSNRSISTNNSASNNIDEIAIDDDELDLILKKHEEEKKNRLKRLKYNKRDFPQIDMDAAKTWIFPTNIAERAYQFKICEKALFVNTLVCLPTGLGKTLIASVIMYNFHRWFPTGKIIFIAHTVSLVEQQINACYNIMGIPEDETVCLTGKTSPKERAELWKSKRVFFSTPECVQKDLEKKICPVKKIVLVVFDEAHKATGNYSYCEVVKLIGKYSDHWRVVGLSATPGRNHEAIQKVITNLRISHVEVRDENDKDVAEYIHEKETKTIICNRDRVSAIIDTLFYRLVTPFLEKLVKVGALYQADPASISKGALLTSMKRFYMVRKKDSYKYMGDFNILISLYNALYYLHTQDMSLFLDALNTLATETTDTKKKNVLQSRNQVIKQPLFKNMVQTAEKIIQQGYVHPKLKKLEEVILEHFTKSNDNTVATHATKAVVFSGYRKTVDLIADILGKHDGILKVSPFIGQSKGKGQKGFNQKKQKSIIEDFRKGVFNVLVATQIGEEGLDIGEVDLIVLYDTVGSPTRFIQRVGRTGRRRKGNIVAILSEGKERSTYEAAIQQKRILFEAMKEISYSNEVRFFENSMRMIPDDIIPTVSREHITVEPLKGTFSASKTTKRKRKEVIVDSDNESDSDSEFQPFDDDDDELGTHSMDLDESKEDQDDAPTIVNPFDENNENHGFGGDDLYHLLNTDNDPSIKELSLVDQPLDLQHVPLANDEEWIKYKQEKIEKSKDVYKTNGHMDLDKILGTSSMINKTFLSNDNYGEEKPLPLLSFLLRQSTVSVSSKTLGREESQASTGSEIESPLYRVQQHLPDEGLLVGNDISLQTASTTTKPTKQHTHRATSLLPSTKKIKPNVSTNDFYEE</sequence>
<dbReference type="GO" id="GO:0005524">
    <property type="term" value="F:ATP binding"/>
    <property type="evidence" value="ECO:0007669"/>
    <property type="project" value="UniProtKB-KW"/>
</dbReference>
<evidence type="ECO:0000259" key="9">
    <source>
        <dbReference type="PROSITE" id="PS51192"/>
    </source>
</evidence>
<dbReference type="InterPro" id="IPR027417">
    <property type="entry name" value="P-loop_NTPase"/>
</dbReference>
<dbReference type="Gene3D" id="1.20.1320.20">
    <property type="entry name" value="hef helicase domain"/>
    <property type="match status" value="1"/>
</dbReference>
<feature type="compositionally biased region" description="Polar residues" evidence="8">
    <location>
        <begin position="42"/>
        <end position="52"/>
    </location>
</feature>
<dbReference type="GO" id="GO:0005634">
    <property type="term" value="C:nucleus"/>
    <property type="evidence" value="ECO:0007669"/>
    <property type="project" value="UniProtKB-SubCell"/>
</dbReference>
<dbReference type="InterPro" id="IPR014001">
    <property type="entry name" value="Helicase_ATP-bd"/>
</dbReference>
<organism evidence="11 12">
    <name type="scientific">Naegleria lovaniensis</name>
    <name type="common">Amoeba</name>
    <dbReference type="NCBI Taxonomy" id="51637"/>
    <lineage>
        <taxon>Eukaryota</taxon>
        <taxon>Discoba</taxon>
        <taxon>Heterolobosea</taxon>
        <taxon>Tetramitia</taxon>
        <taxon>Eutetramitia</taxon>
        <taxon>Vahlkampfiidae</taxon>
        <taxon>Naegleria</taxon>
    </lineage>
</organism>
<dbReference type="InterPro" id="IPR039686">
    <property type="entry name" value="FANCM/Mph1-like_ID"/>
</dbReference>
<dbReference type="InterPro" id="IPR011545">
    <property type="entry name" value="DEAD/DEAH_box_helicase_dom"/>
</dbReference>
<evidence type="ECO:0000256" key="2">
    <source>
        <dbReference type="ARBA" id="ARBA00009889"/>
    </source>
</evidence>
<evidence type="ECO:0000256" key="7">
    <source>
        <dbReference type="ARBA" id="ARBA00023242"/>
    </source>
</evidence>
<dbReference type="SMART" id="SM00490">
    <property type="entry name" value="HELICc"/>
    <property type="match status" value="1"/>
</dbReference>
<keyword evidence="3" id="KW-0547">Nucleotide-binding</keyword>
<feature type="region of interest" description="Disordered" evidence="8">
    <location>
        <begin position="884"/>
        <end position="920"/>
    </location>
</feature>
<dbReference type="PROSITE" id="PS51192">
    <property type="entry name" value="HELICASE_ATP_BIND_1"/>
    <property type="match status" value="1"/>
</dbReference>
<comment type="subcellular location">
    <subcellularLocation>
        <location evidence="1">Nucleus</location>
    </subcellularLocation>
</comment>
<dbReference type="Pfam" id="PF00271">
    <property type="entry name" value="Helicase_C"/>
    <property type="match status" value="1"/>
</dbReference>
<feature type="domain" description="Helicase C-terminal" evidence="10">
    <location>
        <begin position="468"/>
        <end position="636"/>
    </location>
</feature>
<evidence type="ECO:0008006" key="13">
    <source>
        <dbReference type="Google" id="ProtNLM"/>
    </source>
</evidence>
<evidence type="ECO:0000256" key="4">
    <source>
        <dbReference type="ARBA" id="ARBA00022801"/>
    </source>
</evidence>
<keyword evidence="12" id="KW-1185">Reference proteome</keyword>
<feature type="compositionally biased region" description="Low complexity" evidence="8">
    <location>
        <begin position="13"/>
        <end position="35"/>
    </location>
</feature>
<keyword evidence="4" id="KW-0378">Hydrolase</keyword>
<keyword evidence="5" id="KW-0347">Helicase</keyword>
<dbReference type="GO" id="GO:0036297">
    <property type="term" value="P:interstrand cross-link repair"/>
    <property type="evidence" value="ECO:0007669"/>
    <property type="project" value="TreeGrafter"/>
</dbReference>
<dbReference type="GO" id="GO:0009378">
    <property type="term" value="F:four-way junction helicase activity"/>
    <property type="evidence" value="ECO:0007669"/>
    <property type="project" value="TreeGrafter"/>
</dbReference>
<dbReference type="SUPFAM" id="SSF52540">
    <property type="entry name" value="P-loop containing nucleoside triphosphate hydrolases"/>
    <property type="match status" value="1"/>
</dbReference>